<feature type="compositionally biased region" description="Basic and acidic residues" evidence="1">
    <location>
        <begin position="105"/>
        <end position="116"/>
    </location>
</feature>
<feature type="region of interest" description="Disordered" evidence="1">
    <location>
        <begin position="211"/>
        <end position="260"/>
    </location>
</feature>
<accession>A0A9N9UAC0</accession>
<proteinExistence type="predicted"/>
<protein>
    <submittedName>
        <fullName evidence="2">Uncharacterized protein</fullName>
    </submittedName>
</protein>
<name>A0A9N9UAC0_9HYPO</name>
<feature type="region of interest" description="Disordered" evidence="1">
    <location>
        <begin position="52"/>
        <end position="116"/>
    </location>
</feature>
<feature type="compositionally biased region" description="Acidic residues" evidence="1">
    <location>
        <begin position="80"/>
        <end position="91"/>
    </location>
</feature>
<evidence type="ECO:0000256" key="1">
    <source>
        <dbReference type="SAM" id="MobiDB-lite"/>
    </source>
</evidence>
<evidence type="ECO:0000313" key="2">
    <source>
        <dbReference type="EMBL" id="CAG9981282.1"/>
    </source>
</evidence>
<organism evidence="2 3">
    <name type="scientific">Clonostachys byssicola</name>
    <dbReference type="NCBI Taxonomy" id="160290"/>
    <lineage>
        <taxon>Eukaryota</taxon>
        <taxon>Fungi</taxon>
        <taxon>Dikarya</taxon>
        <taxon>Ascomycota</taxon>
        <taxon>Pezizomycotina</taxon>
        <taxon>Sordariomycetes</taxon>
        <taxon>Hypocreomycetidae</taxon>
        <taxon>Hypocreales</taxon>
        <taxon>Bionectriaceae</taxon>
        <taxon>Clonostachys</taxon>
    </lineage>
</organism>
<dbReference type="AlphaFoldDB" id="A0A9N9UAC0"/>
<dbReference type="Proteomes" id="UP000754883">
    <property type="component" value="Unassembled WGS sequence"/>
</dbReference>
<reference evidence="2" key="1">
    <citation type="submission" date="2021-10" db="EMBL/GenBank/DDBJ databases">
        <authorList>
            <person name="Piombo E."/>
        </authorList>
    </citation>
    <scope>NUCLEOTIDE SEQUENCE</scope>
</reference>
<comment type="caution">
    <text evidence="2">The sequence shown here is derived from an EMBL/GenBank/DDBJ whole genome shotgun (WGS) entry which is preliminary data.</text>
</comment>
<feature type="compositionally biased region" description="Basic and acidic residues" evidence="1">
    <location>
        <begin position="66"/>
        <end position="79"/>
    </location>
</feature>
<gene>
    <name evidence="2" type="ORF">CBYS24578_00008272</name>
</gene>
<keyword evidence="3" id="KW-1185">Reference proteome</keyword>
<evidence type="ECO:0000313" key="3">
    <source>
        <dbReference type="Proteomes" id="UP000754883"/>
    </source>
</evidence>
<feature type="compositionally biased region" description="Basic and acidic residues" evidence="1">
    <location>
        <begin position="241"/>
        <end position="260"/>
    </location>
</feature>
<sequence>MIQVLVPVLESNRRLALREPRQGDGFGERRDVVPFVLDPSAIMGLKLLESGRRRREVDEGEQSSGPREESQRAVDRSEDARDDEADQEDRGEDVHDNLANELDGAGEKSKEGVRGRQDATIYATTKAALGIGVGQIEARPTIILDVLLGDSGAEEDIVSNERVGEGGDGKARALGGLCDPVVEQKADEDEQAEILGEEGVGPEQQLLRRQGREMAVDVDELGDEHGQGGQCEGEAAVGEAGADRGRQALREEAGRQHDWW</sequence>
<dbReference type="EMBL" id="CABFNO020001323">
    <property type="protein sequence ID" value="CAG9981282.1"/>
    <property type="molecule type" value="Genomic_DNA"/>
</dbReference>